<comment type="caution">
    <text evidence="2">The sequence shown here is derived from an EMBL/GenBank/DDBJ whole genome shotgun (WGS) entry which is preliminary data.</text>
</comment>
<sequence>MLFEYILVFLGAAIPWFEIALVIPLGIIRGLSPFWVMFLAFIGNAITVIPVIIGFERLRIWYEKRKEKTTKAISKRNLRAKKIWNKYGLPGLAFLGPILIGIHIAAFIGMSLGAKKSWAMLWMMSSLALWTLVFGVLTMLGFDFFVQQR</sequence>
<evidence type="ECO:0000313" key="2">
    <source>
        <dbReference type="EMBL" id="MBY0098573.1"/>
    </source>
</evidence>
<accession>A0ABS7K8N7</accession>
<organism evidence="2 3">
    <name type="scientific">Mesobacillus maritimus</name>
    <dbReference type="NCBI Taxonomy" id="1643336"/>
    <lineage>
        <taxon>Bacteria</taxon>
        <taxon>Bacillati</taxon>
        <taxon>Bacillota</taxon>
        <taxon>Bacilli</taxon>
        <taxon>Bacillales</taxon>
        <taxon>Bacillaceae</taxon>
        <taxon>Mesobacillus</taxon>
    </lineage>
</organism>
<keyword evidence="1" id="KW-0812">Transmembrane</keyword>
<proteinExistence type="predicted"/>
<dbReference type="RefSeq" id="WP_221874796.1">
    <property type="nucleotide sequence ID" value="NZ_JACWFH010000025.1"/>
</dbReference>
<reference evidence="2 3" key="1">
    <citation type="submission" date="2020-07" db="EMBL/GenBank/DDBJ databases">
        <title>Fungal Genomes of the International Space Station.</title>
        <authorList>
            <person name="Seuylemezian A."/>
            <person name="Singh N.K."/>
            <person name="Wood J."/>
            <person name="Venkateswaran K."/>
        </authorList>
    </citation>
    <scope>NUCLEOTIDE SEQUENCE [LARGE SCALE GENOMIC DNA]</scope>
    <source>
        <strain evidence="2 3">PL-B2</strain>
    </source>
</reference>
<keyword evidence="1" id="KW-1133">Transmembrane helix</keyword>
<feature type="transmembrane region" description="Helical" evidence="1">
    <location>
        <begin position="34"/>
        <end position="55"/>
    </location>
</feature>
<protein>
    <submittedName>
        <fullName evidence="2">Small multi-drug export protein</fullName>
    </submittedName>
</protein>
<dbReference type="InterPro" id="IPR009577">
    <property type="entry name" value="Sm_multidrug_ex"/>
</dbReference>
<feature type="transmembrane region" description="Helical" evidence="1">
    <location>
        <begin position="120"/>
        <end position="146"/>
    </location>
</feature>
<gene>
    <name evidence="2" type="ORF">H0185_17560</name>
</gene>
<feature type="transmembrane region" description="Helical" evidence="1">
    <location>
        <begin position="7"/>
        <end position="28"/>
    </location>
</feature>
<dbReference type="Pfam" id="PF06695">
    <property type="entry name" value="Sm_multidrug_ex"/>
    <property type="match status" value="1"/>
</dbReference>
<dbReference type="EMBL" id="JACWFH010000025">
    <property type="protein sequence ID" value="MBY0098573.1"/>
    <property type="molecule type" value="Genomic_DNA"/>
</dbReference>
<evidence type="ECO:0000313" key="3">
    <source>
        <dbReference type="Proteomes" id="UP000769780"/>
    </source>
</evidence>
<name>A0ABS7K8N7_9BACI</name>
<dbReference type="Proteomes" id="UP000769780">
    <property type="component" value="Unassembled WGS sequence"/>
</dbReference>
<keyword evidence="1" id="KW-0472">Membrane</keyword>
<evidence type="ECO:0000256" key="1">
    <source>
        <dbReference type="SAM" id="Phobius"/>
    </source>
</evidence>
<feature type="transmembrane region" description="Helical" evidence="1">
    <location>
        <begin position="87"/>
        <end position="108"/>
    </location>
</feature>
<keyword evidence="3" id="KW-1185">Reference proteome</keyword>